<evidence type="ECO:0000313" key="1">
    <source>
        <dbReference type="EMBL" id="QHT68476.1"/>
    </source>
</evidence>
<accession>A0A6C0GKB3</accession>
<dbReference type="KEGG" id="rhoz:GXP67_18420"/>
<sequence>MSKRKVTKEKDRTNKAAFTLEWLIVALPPALAHGQNRPHCCCTPTHKRKDINLFESLVSR</sequence>
<protein>
    <submittedName>
        <fullName evidence="1">Uncharacterized protein</fullName>
    </submittedName>
</protein>
<dbReference type="RefSeq" id="WP_162444487.1">
    <property type="nucleotide sequence ID" value="NZ_CP048222.1"/>
</dbReference>
<organism evidence="1 2">
    <name type="scientific">Rhodocytophaga rosea</name>
    <dbReference type="NCBI Taxonomy" id="2704465"/>
    <lineage>
        <taxon>Bacteria</taxon>
        <taxon>Pseudomonadati</taxon>
        <taxon>Bacteroidota</taxon>
        <taxon>Cytophagia</taxon>
        <taxon>Cytophagales</taxon>
        <taxon>Rhodocytophagaceae</taxon>
        <taxon>Rhodocytophaga</taxon>
    </lineage>
</organism>
<evidence type="ECO:0000313" key="2">
    <source>
        <dbReference type="Proteomes" id="UP000480178"/>
    </source>
</evidence>
<gene>
    <name evidence="1" type="ORF">GXP67_18420</name>
</gene>
<proteinExistence type="predicted"/>
<name>A0A6C0GKB3_9BACT</name>
<dbReference type="AlphaFoldDB" id="A0A6C0GKB3"/>
<dbReference type="Proteomes" id="UP000480178">
    <property type="component" value="Chromosome"/>
</dbReference>
<dbReference type="EMBL" id="CP048222">
    <property type="protein sequence ID" value="QHT68476.1"/>
    <property type="molecule type" value="Genomic_DNA"/>
</dbReference>
<reference evidence="1 2" key="1">
    <citation type="submission" date="2020-01" db="EMBL/GenBank/DDBJ databases">
        <authorList>
            <person name="Kim M.K."/>
        </authorList>
    </citation>
    <scope>NUCLEOTIDE SEQUENCE [LARGE SCALE GENOMIC DNA]</scope>
    <source>
        <strain evidence="1 2">172606-1</strain>
    </source>
</reference>
<keyword evidence="2" id="KW-1185">Reference proteome</keyword>